<reference evidence="2 3" key="1">
    <citation type="submission" date="2023-05" db="EMBL/GenBank/DDBJ databases">
        <title>Sequencing and Assembly of Streptomyces sp. NP73.</title>
        <authorList>
            <person name="Konwar A.N."/>
            <person name="Saikia K."/>
            <person name="Thakur D."/>
        </authorList>
    </citation>
    <scope>NUCLEOTIDE SEQUENCE [LARGE SCALE GENOMIC DNA]</scope>
    <source>
        <strain evidence="2 3">NP73</strain>
    </source>
</reference>
<accession>A0ABT7GNE1</accession>
<protein>
    <recommendedName>
        <fullName evidence="4">Lipoprotein</fullName>
    </recommendedName>
</protein>
<dbReference type="RefSeq" id="WP_285340770.1">
    <property type="nucleotide sequence ID" value="NZ_JASITI010000004.1"/>
</dbReference>
<dbReference type="EMBL" id="JASITI010000004">
    <property type="protein sequence ID" value="MDK9495093.1"/>
    <property type="molecule type" value="Genomic_DNA"/>
</dbReference>
<keyword evidence="3" id="KW-1185">Reference proteome</keyword>
<organism evidence="2 3">
    <name type="scientific">Streptomyces katrae</name>
    <dbReference type="NCBI Taxonomy" id="68223"/>
    <lineage>
        <taxon>Bacteria</taxon>
        <taxon>Bacillati</taxon>
        <taxon>Actinomycetota</taxon>
        <taxon>Actinomycetes</taxon>
        <taxon>Kitasatosporales</taxon>
        <taxon>Streptomycetaceae</taxon>
        <taxon>Streptomyces</taxon>
    </lineage>
</organism>
<gene>
    <name evidence="2" type="ORF">QEZ40_004527</name>
</gene>
<name>A0ABT7GNE1_9ACTN</name>
<feature type="signal peptide" evidence="1">
    <location>
        <begin position="1"/>
        <end position="29"/>
    </location>
</feature>
<sequence>MKARSAILRIIGAAAAAAAAAGSLAWAVAAGGVTSGVATESIATKVIAGEGPKDAVEDFAYPNAEKILAEQKIKLKSGDGHILLAECTGAPELMEVFSLKNEKVCFRVTGDKGYLSLDIPAVYGVKGNDYAAQVEMSSGTEQKTFTVDKNSWTAVGQTADEQGRTFMLLEIRTSK</sequence>
<proteinExistence type="predicted"/>
<evidence type="ECO:0000256" key="1">
    <source>
        <dbReference type="SAM" id="SignalP"/>
    </source>
</evidence>
<dbReference type="Proteomes" id="UP001223390">
    <property type="component" value="Unassembled WGS sequence"/>
</dbReference>
<evidence type="ECO:0008006" key="4">
    <source>
        <dbReference type="Google" id="ProtNLM"/>
    </source>
</evidence>
<evidence type="ECO:0000313" key="3">
    <source>
        <dbReference type="Proteomes" id="UP001223390"/>
    </source>
</evidence>
<comment type="caution">
    <text evidence="2">The sequence shown here is derived from an EMBL/GenBank/DDBJ whole genome shotgun (WGS) entry which is preliminary data.</text>
</comment>
<evidence type="ECO:0000313" key="2">
    <source>
        <dbReference type="EMBL" id="MDK9495093.1"/>
    </source>
</evidence>
<feature type="chain" id="PRO_5045486893" description="Lipoprotein" evidence="1">
    <location>
        <begin position="30"/>
        <end position="175"/>
    </location>
</feature>
<keyword evidence="1" id="KW-0732">Signal</keyword>